<name>A0ACB9MTB7_BAUVA</name>
<evidence type="ECO:0000313" key="1">
    <source>
        <dbReference type="EMBL" id="KAI4327448.1"/>
    </source>
</evidence>
<keyword evidence="2" id="KW-1185">Reference proteome</keyword>
<protein>
    <submittedName>
        <fullName evidence="1">Uncharacterized protein</fullName>
    </submittedName>
</protein>
<organism evidence="1 2">
    <name type="scientific">Bauhinia variegata</name>
    <name type="common">Purple orchid tree</name>
    <name type="synonym">Phanera variegata</name>
    <dbReference type="NCBI Taxonomy" id="167791"/>
    <lineage>
        <taxon>Eukaryota</taxon>
        <taxon>Viridiplantae</taxon>
        <taxon>Streptophyta</taxon>
        <taxon>Embryophyta</taxon>
        <taxon>Tracheophyta</taxon>
        <taxon>Spermatophyta</taxon>
        <taxon>Magnoliopsida</taxon>
        <taxon>eudicotyledons</taxon>
        <taxon>Gunneridae</taxon>
        <taxon>Pentapetalae</taxon>
        <taxon>rosids</taxon>
        <taxon>fabids</taxon>
        <taxon>Fabales</taxon>
        <taxon>Fabaceae</taxon>
        <taxon>Cercidoideae</taxon>
        <taxon>Cercideae</taxon>
        <taxon>Bauhiniinae</taxon>
        <taxon>Bauhinia</taxon>
    </lineage>
</organism>
<gene>
    <name evidence="1" type="ORF">L6164_019908</name>
</gene>
<accession>A0ACB9MTB7</accession>
<sequence length="477" mass="54468">MHRSIPIPEGMACGCDKGFPNMYLLLKPQEVGFYDLFKILFSSNLEKVNSVHSTTGADEEQSFDRRWLIFVSILVQKCLQLVSKPLACFGSCLEFWLNLLSTNHNIFVLVLNFLQGKVTMPDKASAGYLSLTAILDKRVELDSSIKHGDRRYNAALSMMAAKVSYENTAYIETIVRDTWKMDFVGSYDFWNEFQGKATTQGFILLDRSEESDTYVVAFRGTEAFDADAYCSDFDISWYQIPGVGKIHGGFMKALGLQKDGDWPKEIERDESHPPVAHYAIRDMLRERLAENPKARFIVTGHSMGGALSILFVAILILHDEKFLLERVEGVYTFGQPRVGDETFAKYMEEKLTQHRIRHYRIVYCNDAVPRLPYDNRNLMFKHFGTCVYYNRCFEGKIVEEEPNKNYFSPLAAISMSVNALLELIRSFTITYKYGSDYEEGWLLILFRILGLVIPGLPAHFPQNYVNATRLGSVNALT</sequence>
<proteinExistence type="predicted"/>
<dbReference type="Proteomes" id="UP000828941">
    <property type="component" value="Chromosome 8"/>
</dbReference>
<evidence type="ECO:0000313" key="2">
    <source>
        <dbReference type="Proteomes" id="UP000828941"/>
    </source>
</evidence>
<comment type="caution">
    <text evidence="1">The sequence shown here is derived from an EMBL/GenBank/DDBJ whole genome shotgun (WGS) entry which is preliminary data.</text>
</comment>
<dbReference type="EMBL" id="CM039433">
    <property type="protein sequence ID" value="KAI4327448.1"/>
    <property type="molecule type" value="Genomic_DNA"/>
</dbReference>
<reference evidence="1 2" key="1">
    <citation type="journal article" date="2022" name="DNA Res.">
        <title>Chromosomal-level genome assembly of the orchid tree Bauhinia variegata (Leguminosae; Cercidoideae) supports the allotetraploid origin hypothesis of Bauhinia.</title>
        <authorList>
            <person name="Zhong Y."/>
            <person name="Chen Y."/>
            <person name="Zheng D."/>
            <person name="Pang J."/>
            <person name="Liu Y."/>
            <person name="Luo S."/>
            <person name="Meng S."/>
            <person name="Qian L."/>
            <person name="Wei D."/>
            <person name="Dai S."/>
            <person name="Zhou R."/>
        </authorList>
    </citation>
    <scope>NUCLEOTIDE SEQUENCE [LARGE SCALE GENOMIC DNA]</scope>
    <source>
        <strain evidence="1">BV-YZ2020</strain>
    </source>
</reference>